<dbReference type="SUPFAM" id="SSF53901">
    <property type="entry name" value="Thiolase-like"/>
    <property type="match status" value="1"/>
</dbReference>
<comment type="caution">
    <text evidence="1">The sequence shown here is derived from an EMBL/GenBank/DDBJ whole genome shotgun (WGS) entry which is preliminary data.</text>
</comment>
<dbReference type="Proteomes" id="UP000031670">
    <property type="component" value="Unassembled WGS sequence"/>
</dbReference>
<dbReference type="AlphaFoldDB" id="A0A0B8PJA6"/>
<proteinExistence type="predicted"/>
<sequence>MEITIFDGVRTPFGKHGGVLAFTRPDDMLAQCIKYLVEKSPDIKPILKM</sequence>
<dbReference type="EMBL" id="BBSA01000007">
    <property type="protein sequence ID" value="GAM62824.1"/>
    <property type="molecule type" value="Genomic_DNA"/>
</dbReference>
<dbReference type="Gene3D" id="3.40.47.10">
    <property type="match status" value="1"/>
</dbReference>
<evidence type="ECO:0008006" key="3">
    <source>
        <dbReference type="Google" id="ProtNLM"/>
    </source>
</evidence>
<organism evidence="1 2">
    <name type="scientific">Vibrio ishigakensis</name>
    <dbReference type="NCBI Taxonomy" id="1481914"/>
    <lineage>
        <taxon>Bacteria</taxon>
        <taxon>Pseudomonadati</taxon>
        <taxon>Pseudomonadota</taxon>
        <taxon>Gammaproteobacteria</taxon>
        <taxon>Vibrionales</taxon>
        <taxon>Vibrionaceae</taxon>
        <taxon>Vibrio</taxon>
    </lineage>
</organism>
<accession>A0A0B8PJA6</accession>
<reference evidence="1 2" key="1">
    <citation type="submission" date="2015-01" db="EMBL/GenBank/DDBJ databases">
        <title>Vibrio sp. C5 JCM 19232 whole genome shotgun sequence.</title>
        <authorList>
            <person name="Sawabe T."/>
            <person name="Meirelles P."/>
            <person name="Feng G."/>
            <person name="Sayaka M."/>
            <person name="Hattori M."/>
            <person name="Ohkuma M."/>
        </authorList>
    </citation>
    <scope>NUCLEOTIDE SEQUENCE [LARGE SCALE GENOMIC DNA]</scope>
    <source>
        <strain evidence="1 2">JCM19232</strain>
    </source>
</reference>
<gene>
    <name evidence="1" type="ORF">JCM19232_4501</name>
</gene>
<dbReference type="GO" id="GO:0016746">
    <property type="term" value="F:acyltransferase activity"/>
    <property type="evidence" value="ECO:0007669"/>
    <property type="project" value="InterPro"/>
</dbReference>
<protein>
    <recommendedName>
        <fullName evidence="3">Acetyl-CoA C-acyltransferase</fullName>
    </recommendedName>
</protein>
<evidence type="ECO:0000313" key="2">
    <source>
        <dbReference type="Proteomes" id="UP000031670"/>
    </source>
</evidence>
<dbReference type="InterPro" id="IPR016039">
    <property type="entry name" value="Thiolase-like"/>
</dbReference>
<reference evidence="1 2" key="2">
    <citation type="submission" date="2015-01" db="EMBL/GenBank/DDBJ databases">
        <authorList>
            <consortium name="NBRP consortium"/>
            <person name="Sawabe T."/>
            <person name="Meirelles P."/>
            <person name="Feng G."/>
            <person name="Sayaka M."/>
            <person name="Hattori M."/>
            <person name="Ohkuma M."/>
        </authorList>
    </citation>
    <scope>NUCLEOTIDE SEQUENCE [LARGE SCALE GENOMIC DNA]</scope>
    <source>
        <strain evidence="1 2">JCM19232</strain>
    </source>
</reference>
<name>A0A0B8PJA6_9VIBR</name>
<evidence type="ECO:0000313" key="1">
    <source>
        <dbReference type="EMBL" id="GAM62824.1"/>
    </source>
</evidence>